<evidence type="ECO:0000313" key="1">
    <source>
        <dbReference type="EMBL" id="MBW0464668.1"/>
    </source>
</evidence>
<gene>
    <name evidence="1" type="ORF">O181_004383</name>
</gene>
<proteinExistence type="predicted"/>
<dbReference type="OrthoDB" id="2505017at2759"/>
<evidence type="ECO:0000313" key="2">
    <source>
        <dbReference type="Proteomes" id="UP000765509"/>
    </source>
</evidence>
<dbReference type="Proteomes" id="UP000765509">
    <property type="component" value="Unassembled WGS sequence"/>
</dbReference>
<name>A0A9Q3BGH1_9BASI</name>
<protein>
    <submittedName>
        <fullName evidence="1">Uncharacterized protein</fullName>
    </submittedName>
</protein>
<keyword evidence="2" id="KW-1185">Reference proteome</keyword>
<organism evidence="1 2">
    <name type="scientific">Austropuccinia psidii MF-1</name>
    <dbReference type="NCBI Taxonomy" id="1389203"/>
    <lineage>
        <taxon>Eukaryota</taxon>
        <taxon>Fungi</taxon>
        <taxon>Dikarya</taxon>
        <taxon>Basidiomycota</taxon>
        <taxon>Pucciniomycotina</taxon>
        <taxon>Pucciniomycetes</taxon>
        <taxon>Pucciniales</taxon>
        <taxon>Sphaerophragmiaceae</taxon>
        <taxon>Austropuccinia</taxon>
    </lineage>
</organism>
<dbReference type="EMBL" id="AVOT02000845">
    <property type="protein sequence ID" value="MBW0464668.1"/>
    <property type="molecule type" value="Genomic_DNA"/>
</dbReference>
<reference evidence="1" key="1">
    <citation type="submission" date="2021-03" db="EMBL/GenBank/DDBJ databases">
        <title>Draft genome sequence of rust myrtle Austropuccinia psidii MF-1, a brazilian biotype.</title>
        <authorList>
            <person name="Quecine M.C."/>
            <person name="Pachon D.M.R."/>
            <person name="Bonatelli M.L."/>
            <person name="Correr F.H."/>
            <person name="Franceschini L.M."/>
            <person name="Leite T.F."/>
            <person name="Margarido G.R.A."/>
            <person name="Almeida C.A."/>
            <person name="Ferrarezi J.A."/>
            <person name="Labate C.A."/>
        </authorList>
    </citation>
    <scope>NUCLEOTIDE SEQUENCE</scope>
    <source>
        <strain evidence="1">MF-1</strain>
    </source>
</reference>
<sequence length="230" mass="26272">MNKGSVWPNWQKSNYTGNLQQYINKTRKFCMDLDSVNMKVWPQILSYIFLGKLASNSNVAQIMDLCIINDHLTEHPNQILLRRQEDINIKSTKKNTSVRTSSEASLFTSNNPTSLNNSRKQPFIITYYSRNHQNNPKCVSHKKEGCYADNPHLGPPRQVKKCWLNRLYASAHQCKAKALIKTRLPNLTSKITIECVATNHLINCESSFTQLCNVQDFSILGKLARNSNIA</sequence>
<accession>A0A9Q3BGH1</accession>
<dbReference type="AlphaFoldDB" id="A0A9Q3BGH1"/>
<comment type="caution">
    <text evidence="1">The sequence shown here is derived from an EMBL/GenBank/DDBJ whole genome shotgun (WGS) entry which is preliminary data.</text>
</comment>